<name>A0ACB7XYV1_9ERIC</name>
<protein>
    <submittedName>
        <fullName evidence="1">Uncharacterized protein</fullName>
    </submittedName>
</protein>
<keyword evidence="2" id="KW-1185">Reference proteome</keyword>
<reference evidence="1 2" key="1">
    <citation type="journal article" date="2021" name="Hortic Res">
        <title>High-quality reference genome and annotation aids understanding of berry development for evergreen blueberry (Vaccinium darrowii).</title>
        <authorList>
            <person name="Yu J."/>
            <person name="Hulse-Kemp A.M."/>
            <person name="Babiker E."/>
            <person name="Staton M."/>
        </authorList>
    </citation>
    <scope>NUCLEOTIDE SEQUENCE [LARGE SCALE GENOMIC DNA]</scope>
    <source>
        <strain evidence="2">cv. NJ 8807/NJ 8810</strain>
        <tissue evidence="1">Young leaf</tissue>
    </source>
</reference>
<dbReference type="EMBL" id="CM037155">
    <property type="protein sequence ID" value="KAH7846168.1"/>
    <property type="molecule type" value="Genomic_DNA"/>
</dbReference>
<organism evidence="1 2">
    <name type="scientific">Vaccinium darrowii</name>
    <dbReference type="NCBI Taxonomy" id="229202"/>
    <lineage>
        <taxon>Eukaryota</taxon>
        <taxon>Viridiplantae</taxon>
        <taxon>Streptophyta</taxon>
        <taxon>Embryophyta</taxon>
        <taxon>Tracheophyta</taxon>
        <taxon>Spermatophyta</taxon>
        <taxon>Magnoliopsida</taxon>
        <taxon>eudicotyledons</taxon>
        <taxon>Gunneridae</taxon>
        <taxon>Pentapetalae</taxon>
        <taxon>asterids</taxon>
        <taxon>Ericales</taxon>
        <taxon>Ericaceae</taxon>
        <taxon>Vaccinioideae</taxon>
        <taxon>Vaccinieae</taxon>
        <taxon>Vaccinium</taxon>
    </lineage>
</organism>
<dbReference type="Proteomes" id="UP000828048">
    <property type="component" value="Chromosome 5"/>
</dbReference>
<comment type="caution">
    <text evidence="1">The sequence shown here is derived from an EMBL/GenBank/DDBJ whole genome shotgun (WGS) entry which is preliminary data.</text>
</comment>
<sequence length="632" mass="70694">MGTPQGIIGQLGGLAFCEVVKAGNYVLHYKKNLEKLQSEMENLDDRRECINIKVREAIDGGEEILPDVKNWQMKADSMKIDVDQLIGPSTARGNMHCIACSCPNIKSRYQLSKHAEQNTQDVKELIEKGHFDEISRRRPPPLELEFPSGENYVNLDSRTPIFSNIVDALKDSSVNMIGVHGAAGVGKTTLVMEVGKKMGHDGYFKQVSLATVPKGLKVEDIQSQLANGLNFNFDPNKGSKAVQLWNKLTNGDKYLIILDDIWEKVDIKAIELPEVEAWDLFKIKVGNSFESQPKLNTIGRRVCDKCKGLPVAINAIGEALKKKPDFAWNDALVKLERYELMDIEGIDASVGASLRLSYDLLGSSNAKSCFLLCCLFREDADIPINDLTRHCLARRLLSQNPRTLEEVRNSVCTVIDALKSASLLSNGSYENVVRIHDIIRNVGISIAREEKAFFVEHGSLHWPENPIHGPPYLAISLISGKIKALPTELTFPKLHTLMFENSKLSDLEVPDEFFSKMTKLSVLILTRMRIRLPFSLGKLANLRMLHLIESDLANIAILGDLNKNLEVLSLRGSNIEALPPKIGQLTSLRVLDLEECDKLNMIPRGVVSNLTNLEELYFPDTFHKWEATTDKK</sequence>
<gene>
    <name evidence="1" type="ORF">Vadar_010691</name>
</gene>
<evidence type="ECO:0000313" key="2">
    <source>
        <dbReference type="Proteomes" id="UP000828048"/>
    </source>
</evidence>
<evidence type="ECO:0000313" key="1">
    <source>
        <dbReference type="EMBL" id="KAH7846168.1"/>
    </source>
</evidence>
<accession>A0ACB7XYV1</accession>
<proteinExistence type="predicted"/>